<keyword evidence="2" id="KW-0805">Transcription regulation</keyword>
<dbReference type="Gene3D" id="3.10.390.10">
    <property type="entry name" value="SAND domain-like"/>
    <property type="match status" value="1"/>
</dbReference>
<evidence type="ECO:0000256" key="3">
    <source>
        <dbReference type="ARBA" id="ARBA00023163"/>
    </source>
</evidence>
<protein>
    <recommendedName>
        <fullName evidence="7">SAND domain-containing protein</fullName>
    </recommendedName>
</protein>
<dbReference type="InterPro" id="IPR024119">
    <property type="entry name" value="TF_DEAF-1"/>
</dbReference>
<dbReference type="PANTHER" id="PTHR10237">
    <property type="entry name" value="DEFORMED EPIDERMAL AUTOREGULATORY FACTOR 1 HOMOLOG SUPPRESSIN"/>
    <property type="match status" value="1"/>
</dbReference>
<dbReference type="GO" id="GO:0000981">
    <property type="term" value="F:DNA-binding transcription factor activity, RNA polymerase II-specific"/>
    <property type="evidence" value="ECO:0007669"/>
    <property type="project" value="TreeGrafter"/>
</dbReference>
<gene>
    <name evidence="8" type="ORF">LSH36_9g06005</name>
</gene>
<dbReference type="SUPFAM" id="SSF63763">
    <property type="entry name" value="SAND domain-like"/>
    <property type="match status" value="1"/>
</dbReference>
<dbReference type="Proteomes" id="UP001208570">
    <property type="component" value="Unassembled WGS sequence"/>
</dbReference>
<evidence type="ECO:0000313" key="9">
    <source>
        <dbReference type="Proteomes" id="UP001208570"/>
    </source>
</evidence>
<comment type="caution">
    <text evidence="8">The sequence shown here is derived from an EMBL/GenBank/DDBJ whole genome shotgun (WGS) entry which is preliminary data.</text>
</comment>
<accession>A0AAD9KEX0</accession>
<dbReference type="InterPro" id="IPR000770">
    <property type="entry name" value="SAND_dom"/>
</dbReference>
<dbReference type="GO" id="GO:0003677">
    <property type="term" value="F:DNA binding"/>
    <property type="evidence" value="ECO:0007669"/>
    <property type="project" value="InterPro"/>
</dbReference>
<dbReference type="InterPro" id="IPR010919">
    <property type="entry name" value="SAND-like_dom_sf"/>
</dbReference>
<dbReference type="PROSITE" id="PS50864">
    <property type="entry name" value="SAND"/>
    <property type="match status" value="1"/>
</dbReference>
<feature type="region of interest" description="Disordered" evidence="6">
    <location>
        <begin position="1"/>
        <end position="32"/>
    </location>
</feature>
<evidence type="ECO:0000256" key="1">
    <source>
        <dbReference type="ARBA" id="ARBA00022553"/>
    </source>
</evidence>
<dbReference type="PANTHER" id="PTHR10237:SF1">
    <property type="entry name" value="DEFORMED EPIDERMAL AUTOREGULATORY FACTOR 1 HOMOLOG"/>
    <property type="match status" value="1"/>
</dbReference>
<dbReference type="AlphaFoldDB" id="A0AAD9KEX0"/>
<dbReference type="Pfam" id="PF01342">
    <property type="entry name" value="SAND"/>
    <property type="match status" value="1"/>
</dbReference>
<name>A0AAD9KEX0_9ANNE</name>
<evidence type="ECO:0000256" key="6">
    <source>
        <dbReference type="SAM" id="MobiDB-lite"/>
    </source>
</evidence>
<feature type="domain" description="SAND" evidence="7">
    <location>
        <begin position="110"/>
        <end position="190"/>
    </location>
</feature>
<evidence type="ECO:0000313" key="8">
    <source>
        <dbReference type="EMBL" id="KAK2169500.1"/>
    </source>
</evidence>
<keyword evidence="1" id="KW-0597">Phosphoprotein</keyword>
<keyword evidence="9" id="KW-1185">Reference proteome</keyword>
<feature type="coiled-coil region" evidence="5">
    <location>
        <begin position="312"/>
        <end position="362"/>
    </location>
</feature>
<keyword evidence="3" id="KW-0804">Transcription</keyword>
<dbReference type="FunFam" id="3.10.390.10:FF:000004">
    <property type="entry name" value="Deformed epidermal autoregulatory factor 1"/>
    <property type="match status" value="1"/>
</dbReference>
<keyword evidence="4" id="KW-0539">Nucleus</keyword>
<sequence>MSKVEPPDDLPNGDDSAFNEPDNPMTNGAQSEDATVHVTDAVLPATNVFMTTAHGLLTPVTAEQLQEAVIKTTHIVIHDETLEALKTPTTPLPPPTPATPLSKEKGFRYQWDESAFESVLPVRCKSTNGELHKSRFGSGGRGRCIKKGGAWYTPSEFEAVCGRASSKDWKRSIHYGGRTLSCLIEDGILQPHATSCTCAACCDDESVTGPVRLFVPYKRRKRHSGEMIVRKKSVSSKSGMSPEKGTIITVGTPPQAIRVSTSDAGANDTLSILAAADGSILTDQPIIVTPQTPKSASTTTTMIPDQKVWWQLEEMANNLMQQTQQLKTLIEQAKQQSIIARETNLQQIKAQLEKEKNEQVNAFRIEAQMQMSRAVFEERAQKDIAVQQVLAQARQEMNKMDGVATLVQQRPEVHEKVDTVTITDDKNTVVYLWPAQSCDDMMDGADGTDSEKDEK</sequence>
<proteinExistence type="predicted"/>
<evidence type="ECO:0000256" key="4">
    <source>
        <dbReference type="ARBA" id="ARBA00023242"/>
    </source>
</evidence>
<dbReference type="GO" id="GO:0005634">
    <property type="term" value="C:nucleus"/>
    <property type="evidence" value="ECO:0007669"/>
    <property type="project" value="TreeGrafter"/>
</dbReference>
<evidence type="ECO:0000256" key="2">
    <source>
        <dbReference type="ARBA" id="ARBA00023015"/>
    </source>
</evidence>
<dbReference type="EMBL" id="JAODUP010000009">
    <property type="protein sequence ID" value="KAK2169500.1"/>
    <property type="molecule type" value="Genomic_DNA"/>
</dbReference>
<reference evidence="8" key="1">
    <citation type="journal article" date="2023" name="Mol. Biol. Evol.">
        <title>Third-Generation Sequencing Reveals the Adaptive Role of the Epigenome in Three Deep-Sea Polychaetes.</title>
        <authorList>
            <person name="Perez M."/>
            <person name="Aroh O."/>
            <person name="Sun Y."/>
            <person name="Lan Y."/>
            <person name="Juniper S.K."/>
            <person name="Young C.R."/>
            <person name="Angers B."/>
            <person name="Qian P.Y."/>
        </authorList>
    </citation>
    <scope>NUCLEOTIDE SEQUENCE</scope>
    <source>
        <strain evidence="8">P08H-3</strain>
    </source>
</reference>
<dbReference type="SMART" id="SM00258">
    <property type="entry name" value="SAND"/>
    <property type="match status" value="1"/>
</dbReference>
<organism evidence="8 9">
    <name type="scientific">Paralvinella palmiformis</name>
    <dbReference type="NCBI Taxonomy" id="53620"/>
    <lineage>
        <taxon>Eukaryota</taxon>
        <taxon>Metazoa</taxon>
        <taxon>Spiralia</taxon>
        <taxon>Lophotrochozoa</taxon>
        <taxon>Annelida</taxon>
        <taxon>Polychaeta</taxon>
        <taxon>Sedentaria</taxon>
        <taxon>Canalipalpata</taxon>
        <taxon>Terebellida</taxon>
        <taxon>Terebelliformia</taxon>
        <taxon>Alvinellidae</taxon>
        <taxon>Paralvinella</taxon>
    </lineage>
</organism>
<evidence type="ECO:0000259" key="7">
    <source>
        <dbReference type="PROSITE" id="PS50864"/>
    </source>
</evidence>
<keyword evidence="5" id="KW-0175">Coiled coil</keyword>
<evidence type="ECO:0000256" key="5">
    <source>
        <dbReference type="SAM" id="Coils"/>
    </source>
</evidence>